<evidence type="ECO:0000256" key="7">
    <source>
        <dbReference type="SAM" id="Phobius"/>
    </source>
</evidence>
<organism evidence="9">
    <name type="scientific">Thrips palmi</name>
    <name type="common">Melon thrips</name>
    <dbReference type="NCBI Taxonomy" id="161013"/>
    <lineage>
        <taxon>Eukaryota</taxon>
        <taxon>Metazoa</taxon>
        <taxon>Ecdysozoa</taxon>
        <taxon>Arthropoda</taxon>
        <taxon>Hexapoda</taxon>
        <taxon>Insecta</taxon>
        <taxon>Pterygota</taxon>
        <taxon>Neoptera</taxon>
        <taxon>Paraneoptera</taxon>
        <taxon>Thysanoptera</taxon>
        <taxon>Terebrantia</taxon>
        <taxon>Thripoidea</taxon>
        <taxon>Thripidae</taxon>
        <taxon>Thrips</taxon>
    </lineage>
</organism>
<dbReference type="InParanoid" id="A0A6P9ACM4"/>
<feature type="transmembrane region" description="Helical" evidence="7">
    <location>
        <begin position="76"/>
        <end position="95"/>
    </location>
</feature>
<dbReference type="FunCoup" id="A0A6P9ACM4">
    <property type="interactions" value="8"/>
</dbReference>
<evidence type="ECO:0000313" key="9">
    <source>
        <dbReference type="RefSeq" id="XP_034255109.1"/>
    </source>
</evidence>
<feature type="region of interest" description="Disordered" evidence="6">
    <location>
        <begin position="380"/>
        <end position="402"/>
    </location>
</feature>
<dbReference type="RefSeq" id="XP_034255109.1">
    <property type="nucleotide sequence ID" value="XM_034399218.1"/>
</dbReference>
<accession>A0A6P9ACM4</accession>
<keyword evidence="4 7" id="KW-0472">Membrane</keyword>
<feature type="compositionally biased region" description="Low complexity" evidence="6">
    <location>
        <begin position="511"/>
        <end position="524"/>
    </location>
</feature>
<feature type="compositionally biased region" description="Basic and acidic residues" evidence="6">
    <location>
        <begin position="822"/>
        <end position="842"/>
    </location>
</feature>
<evidence type="ECO:0000256" key="4">
    <source>
        <dbReference type="ARBA" id="ARBA00023136"/>
    </source>
</evidence>
<reference evidence="9" key="1">
    <citation type="submission" date="2025-08" db="UniProtKB">
        <authorList>
            <consortium name="RefSeq"/>
        </authorList>
    </citation>
    <scope>IDENTIFICATION</scope>
    <source>
        <tissue evidence="9">Total insect</tissue>
    </source>
</reference>
<name>A0A6P9ACM4_THRPL</name>
<keyword evidence="8" id="KW-1185">Reference proteome</keyword>
<evidence type="ECO:0000256" key="1">
    <source>
        <dbReference type="ARBA" id="ARBA00004370"/>
    </source>
</evidence>
<dbReference type="PANTHER" id="PTHR10736:SF11">
    <property type="entry name" value="BESTROPHIN 2"/>
    <property type="match status" value="1"/>
</dbReference>
<gene>
    <name evidence="9" type="primary">LOC117653508</name>
</gene>
<feature type="compositionally biased region" description="Low complexity" evidence="6">
    <location>
        <begin position="757"/>
        <end position="776"/>
    </location>
</feature>
<feature type="compositionally biased region" description="Basic and acidic residues" evidence="6">
    <location>
        <begin position="388"/>
        <end position="399"/>
    </location>
</feature>
<dbReference type="Proteomes" id="UP000515158">
    <property type="component" value="Unplaced"/>
</dbReference>
<keyword evidence="3 7" id="KW-1133">Transmembrane helix</keyword>
<feature type="region of interest" description="Disordered" evidence="6">
    <location>
        <begin position="602"/>
        <end position="624"/>
    </location>
</feature>
<evidence type="ECO:0000256" key="5">
    <source>
        <dbReference type="ARBA" id="ARBA00034769"/>
    </source>
</evidence>
<dbReference type="CTD" id="54831"/>
<protein>
    <submittedName>
        <fullName evidence="9">Uncharacterized protein LOC117653508 isoform X1</fullName>
    </submittedName>
</protein>
<evidence type="ECO:0000256" key="3">
    <source>
        <dbReference type="ARBA" id="ARBA00022989"/>
    </source>
</evidence>
<dbReference type="OrthoDB" id="201595at2759"/>
<feature type="region of interest" description="Disordered" evidence="6">
    <location>
        <begin position="507"/>
        <end position="531"/>
    </location>
</feature>
<keyword evidence="2 7" id="KW-0812">Transmembrane</keyword>
<comment type="subcellular location">
    <subcellularLocation>
        <location evidence="1">Membrane</location>
    </subcellularLocation>
</comment>
<proteinExistence type="inferred from homology"/>
<comment type="similarity">
    <text evidence="5">Belongs to the anion channel-forming bestrophin (TC 1.A.46) family. Calcium-sensitive chloride channel subfamily.</text>
</comment>
<feature type="transmembrane region" description="Helical" evidence="7">
    <location>
        <begin position="129"/>
        <end position="148"/>
    </location>
</feature>
<feature type="region of interest" description="Disordered" evidence="6">
    <location>
        <begin position="753"/>
        <end position="842"/>
    </location>
</feature>
<feature type="transmembrane region" description="Helical" evidence="7">
    <location>
        <begin position="32"/>
        <end position="55"/>
    </location>
</feature>
<feature type="compositionally biased region" description="Low complexity" evidence="6">
    <location>
        <begin position="787"/>
        <end position="821"/>
    </location>
</feature>
<dbReference type="AlphaFoldDB" id="A0A6P9ACM4"/>
<dbReference type="KEGG" id="tpal:117653508"/>
<evidence type="ECO:0000256" key="6">
    <source>
        <dbReference type="SAM" id="MobiDB-lite"/>
    </source>
</evidence>
<dbReference type="Pfam" id="PF01062">
    <property type="entry name" value="Bestrophin"/>
    <property type="match status" value="1"/>
</dbReference>
<evidence type="ECO:0000313" key="8">
    <source>
        <dbReference type="Proteomes" id="UP000515158"/>
    </source>
</evidence>
<feature type="compositionally biased region" description="Pro residues" evidence="6">
    <location>
        <begin position="777"/>
        <end position="786"/>
    </location>
</feature>
<dbReference type="InterPro" id="IPR000615">
    <property type="entry name" value="Bestrophin"/>
</dbReference>
<dbReference type="InterPro" id="IPR021134">
    <property type="entry name" value="Bestrophin-like"/>
</dbReference>
<dbReference type="GO" id="GO:0005254">
    <property type="term" value="F:chloride channel activity"/>
    <property type="evidence" value="ECO:0007669"/>
    <property type="project" value="InterPro"/>
</dbReference>
<dbReference type="PANTHER" id="PTHR10736">
    <property type="entry name" value="BESTROPHIN"/>
    <property type="match status" value="1"/>
</dbReference>
<dbReference type="GO" id="GO:0016020">
    <property type="term" value="C:membrane"/>
    <property type="evidence" value="ECO:0007669"/>
    <property type="project" value="UniProtKB-SubCell"/>
</dbReference>
<dbReference type="GeneID" id="117653508"/>
<sequence length="842" mass="92917">MTVTYSKLVANGSSFGCFWRILYKWRGSVYKLVWRELLVFLCLYFSINLIYRHALNETQQRQFERIRAYFGSHGETIPMSFVLGFYVSLVVKRWWEQYRLLPWPDTLALFVSAAIPGVDERGRLMRRNIVRYAVLAYVITLNHVSVRVKKRFPGWQHMVDAGFMMECEKKIFELMDGKSPMSKYWMPLVWATNIINRARKEGLIQSDHVVQTMLQELSDIRRRLGSLIGYDTVCVPLVYTQVVTLSVYTYFMAQLMGRQFVETRHPDGTVTGDPDIFFPLFTSLQFCFYIGWLKVAEVLINPFGEDDDDIELNWLIDRHIKNIEVARRGLGETPGSEEDYEDVSPLLCGGRGPGLLALLWGGVVSAVNAVLGLFVPPPGTATGTAGTEEQRPAGEEHPSQQRRPWLKSAAYMIVDEMHEEHPELLKDQYWDEVVPKDLPYTVASECYRRAEPKGSAEDYKVKDSDALYANLMPQRNKLGPEDVYADYESVDTPLVERRKNWFQRQMQRMGSVRSSSTTYSSAGTAIGNRPRHNSVYSQISFVQGENGGLPGPGPVSAHSMQGAMQASMQGLGPPGLTTLPVHQQQQERQPKMSIYERFVNRRSSRGQNKRSNVLKNRPRIPTPDVTRDLGVVVREANGSAPSTPGTPSSMMQQPTYPTDVPVVQVLLTPIQEAEGGHGHGHSVVGVGVSTPGGHHHLNVGTKALAQAVLSPGLGPVTLAATPVTFTQPILFTASPGPHRPVRSSAPPRAAVTLTELSSQSGSASGSEEEGGAATPRPATPATPTPAPSTSAAPAATTPTSTPAASPPRSASNSLAPSAASTVERRKNERKTGAPSKRGEVYV</sequence>
<evidence type="ECO:0000256" key="2">
    <source>
        <dbReference type="ARBA" id="ARBA00022692"/>
    </source>
</evidence>